<dbReference type="GO" id="GO:0061504">
    <property type="term" value="P:cyclic threonylcarbamoyladenosine biosynthetic process"/>
    <property type="evidence" value="ECO:0007669"/>
    <property type="project" value="TreeGrafter"/>
</dbReference>
<dbReference type="PANTHER" id="PTHR43267:SF1">
    <property type="entry name" value="TRNA THREONYLCARBAMOYLADENOSINE DEHYDRATASE"/>
    <property type="match status" value="1"/>
</dbReference>
<dbReference type="GO" id="GO:0008641">
    <property type="term" value="F:ubiquitin-like modifier activating enzyme activity"/>
    <property type="evidence" value="ECO:0007669"/>
    <property type="project" value="InterPro"/>
</dbReference>
<keyword evidence="3" id="KW-1185">Reference proteome</keyword>
<evidence type="ECO:0000259" key="1">
    <source>
        <dbReference type="Pfam" id="PF00899"/>
    </source>
</evidence>
<sequence>MFQRKEKYHVYITHNTYRGMLLEAGRHPGNESIIQMPGIRIGNDFFFDMVADSGINATYTPAMCEKDHVYADHLATRLSEYYDFSNGKLTVSQVHRHPNGCLRFSPGDYPANIKLAQQFGGVVNGLIFIDPEFRIRFWYIDENGDETEAEYEINDQAVRAAMPRIDLRKLKQTVERNEAARTAAGRMERRTVDGSDVREAICSKLSGLFKESTGEEKYMDNRKDRGLQTTDAASEEDEILMDDAFMDFEKMQEALRPYKVLIPEEYRKQRYEGKLMGYYLPETKIYNIVPEELYSVRTDARPLGVAVRSEHIERNAGSISDQFGLSLVWNGDDAMISMKDNMEVEILTEYYACQQEVFSRNQGIVEKDKMSAKQAIISGTGSGGFKVGLELIRAGIGSLIVADNDILAYHNVCRHECGIHDVGRYKVDCFKERAADINPNCKVYTFRDLIQHVDPAELEKIIWKDSIILCCADNRHCGYVCNELADKYHIPMIDAGCGPRASTGEIFYYRPDSGMACYTCAYGEDKGVDYSNQAVRRRFYATETELEKLHFQPGMYLDIQLTAIFEAKLAIDLLMEKEEGYEPKLLPYINQCTVLLNYPVHQDVNPYMQLFGAVEERRPLTWKSGPAQKNESCSYCGPKGLRRFYT</sequence>
<dbReference type="Pfam" id="PF00899">
    <property type="entry name" value="ThiF"/>
    <property type="match status" value="1"/>
</dbReference>
<dbReference type="EMBL" id="SLXA01000003">
    <property type="protein sequence ID" value="TCO85321.1"/>
    <property type="molecule type" value="Genomic_DNA"/>
</dbReference>
<dbReference type="InterPro" id="IPR000594">
    <property type="entry name" value="ThiF_NAD_FAD-bd"/>
</dbReference>
<dbReference type="InterPro" id="IPR045886">
    <property type="entry name" value="ThiF/MoeB/HesA"/>
</dbReference>
<evidence type="ECO:0000313" key="3">
    <source>
        <dbReference type="Proteomes" id="UP000295711"/>
    </source>
</evidence>
<dbReference type="InterPro" id="IPR035985">
    <property type="entry name" value="Ubiquitin-activating_enz"/>
</dbReference>
<dbReference type="Proteomes" id="UP000295711">
    <property type="component" value="Unassembled WGS sequence"/>
</dbReference>
<name>A0A4R2LIZ8_9FIRM</name>
<accession>A0A4R2LIZ8</accession>
<protein>
    <submittedName>
        <fullName evidence="2">ThiF family protein</fullName>
    </submittedName>
</protein>
<feature type="domain" description="THIF-type NAD/FAD binding fold" evidence="1">
    <location>
        <begin position="367"/>
        <end position="526"/>
    </location>
</feature>
<reference evidence="2 3" key="1">
    <citation type="submission" date="2019-03" db="EMBL/GenBank/DDBJ databases">
        <title>Genomic Encyclopedia of Type Strains, Phase IV (KMG-IV): sequencing the most valuable type-strain genomes for metagenomic binning, comparative biology and taxonomic classification.</title>
        <authorList>
            <person name="Goeker M."/>
        </authorList>
    </citation>
    <scope>NUCLEOTIDE SEQUENCE [LARGE SCALE GENOMIC DNA]</scope>
    <source>
        <strain evidence="2 3">DSM 28559</strain>
    </source>
</reference>
<organism evidence="2 3">
    <name type="scientific">Frisingicoccus caecimuris</name>
    <dbReference type="NCBI Taxonomy" id="1796636"/>
    <lineage>
        <taxon>Bacteria</taxon>
        <taxon>Bacillati</taxon>
        <taxon>Bacillota</taxon>
        <taxon>Clostridia</taxon>
        <taxon>Lachnospirales</taxon>
        <taxon>Lachnospiraceae</taxon>
        <taxon>Frisingicoccus</taxon>
    </lineage>
</organism>
<dbReference type="Gene3D" id="3.40.50.720">
    <property type="entry name" value="NAD(P)-binding Rossmann-like Domain"/>
    <property type="match status" value="1"/>
</dbReference>
<gene>
    <name evidence="2" type="ORF">EV212_10342</name>
</gene>
<evidence type="ECO:0000313" key="2">
    <source>
        <dbReference type="EMBL" id="TCO85321.1"/>
    </source>
</evidence>
<dbReference type="CDD" id="cd01483">
    <property type="entry name" value="E1_enzyme_family"/>
    <property type="match status" value="1"/>
</dbReference>
<dbReference type="SUPFAM" id="SSF69572">
    <property type="entry name" value="Activating enzymes of the ubiquitin-like proteins"/>
    <property type="match status" value="1"/>
</dbReference>
<proteinExistence type="predicted"/>
<dbReference type="PANTHER" id="PTHR43267">
    <property type="entry name" value="TRNA THREONYLCARBAMOYLADENOSINE DEHYDRATASE"/>
    <property type="match status" value="1"/>
</dbReference>
<dbReference type="GO" id="GO:0061503">
    <property type="term" value="F:tRNA threonylcarbamoyladenosine dehydratase"/>
    <property type="evidence" value="ECO:0007669"/>
    <property type="project" value="TreeGrafter"/>
</dbReference>
<comment type="caution">
    <text evidence="2">The sequence shown here is derived from an EMBL/GenBank/DDBJ whole genome shotgun (WGS) entry which is preliminary data.</text>
</comment>
<dbReference type="AlphaFoldDB" id="A0A4R2LIZ8"/>
<dbReference type="RefSeq" id="WP_165873294.1">
    <property type="nucleotide sequence ID" value="NZ_JANKAQ010000003.1"/>
</dbReference>